<evidence type="ECO:0000259" key="7">
    <source>
        <dbReference type="Pfam" id="PF04024"/>
    </source>
</evidence>
<protein>
    <recommendedName>
        <fullName evidence="7">Phage shock protein PspC N-terminal domain-containing protein</fullName>
    </recommendedName>
</protein>
<keyword evidence="2" id="KW-1003">Cell membrane</keyword>
<evidence type="ECO:0000256" key="5">
    <source>
        <dbReference type="ARBA" id="ARBA00023136"/>
    </source>
</evidence>
<evidence type="ECO:0000256" key="4">
    <source>
        <dbReference type="ARBA" id="ARBA00022989"/>
    </source>
</evidence>
<evidence type="ECO:0000313" key="9">
    <source>
        <dbReference type="Proteomes" id="UP000612899"/>
    </source>
</evidence>
<comment type="subcellular location">
    <subcellularLocation>
        <location evidence="1">Cell membrane</location>
        <topology evidence="1">Single-pass membrane protein</topology>
    </subcellularLocation>
</comment>
<comment type="caution">
    <text evidence="8">The sequence shown here is derived from an EMBL/GenBank/DDBJ whole genome shotgun (WGS) entry which is preliminary data.</text>
</comment>
<dbReference type="PANTHER" id="PTHR33885">
    <property type="entry name" value="PHAGE SHOCK PROTEIN C"/>
    <property type="match status" value="1"/>
</dbReference>
<dbReference type="EMBL" id="BONY01000093">
    <property type="protein sequence ID" value="GIH10391.1"/>
    <property type="molecule type" value="Genomic_DNA"/>
</dbReference>
<reference evidence="8" key="1">
    <citation type="submission" date="2021-01" db="EMBL/GenBank/DDBJ databases">
        <title>Whole genome shotgun sequence of Rhizocola hellebori NBRC 109834.</title>
        <authorList>
            <person name="Komaki H."/>
            <person name="Tamura T."/>
        </authorList>
    </citation>
    <scope>NUCLEOTIDE SEQUENCE</scope>
    <source>
        <strain evidence="8">NBRC 109834</strain>
    </source>
</reference>
<dbReference type="PANTHER" id="PTHR33885:SF3">
    <property type="entry name" value="PHAGE SHOCK PROTEIN C"/>
    <property type="match status" value="1"/>
</dbReference>
<keyword evidence="9" id="KW-1185">Reference proteome</keyword>
<evidence type="ECO:0000256" key="2">
    <source>
        <dbReference type="ARBA" id="ARBA00022475"/>
    </source>
</evidence>
<feature type="transmembrane region" description="Helical" evidence="6">
    <location>
        <begin position="47"/>
        <end position="70"/>
    </location>
</feature>
<evidence type="ECO:0000313" key="8">
    <source>
        <dbReference type="EMBL" id="GIH10391.1"/>
    </source>
</evidence>
<keyword evidence="4 6" id="KW-1133">Transmembrane helix</keyword>
<gene>
    <name evidence="8" type="ORF">Rhe02_84580</name>
</gene>
<proteinExistence type="predicted"/>
<evidence type="ECO:0000256" key="1">
    <source>
        <dbReference type="ARBA" id="ARBA00004162"/>
    </source>
</evidence>
<keyword evidence="5 6" id="KW-0472">Membrane</keyword>
<organism evidence="8 9">
    <name type="scientific">Rhizocola hellebori</name>
    <dbReference type="NCBI Taxonomy" id="1392758"/>
    <lineage>
        <taxon>Bacteria</taxon>
        <taxon>Bacillati</taxon>
        <taxon>Actinomycetota</taxon>
        <taxon>Actinomycetes</taxon>
        <taxon>Micromonosporales</taxon>
        <taxon>Micromonosporaceae</taxon>
        <taxon>Rhizocola</taxon>
    </lineage>
</organism>
<dbReference type="GO" id="GO:0005886">
    <property type="term" value="C:plasma membrane"/>
    <property type="evidence" value="ECO:0007669"/>
    <property type="project" value="UniProtKB-SubCell"/>
</dbReference>
<dbReference type="InterPro" id="IPR052027">
    <property type="entry name" value="PspC"/>
</dbReference>
<name>A0A8J3VLS0_9ACTN</name>
<evidence type="ECO:0000256" key="3">
    <source>
        <dbReference type="ARBA" id="ARBA00022692"/>
    </source>
</evidence>
<evidence type="ECO:0000256" key="6">
    <source>
        <dbReference type="SAM" id="Phobius"/>
    </source>
</evidence>
<feature type="domain" description="Phage shock protein PspC N-terminal" evidence="7">
    <location>
        <begin position="17"/>
        <end position="74"/>
    </location>
</feature>
<accession>A0A8J3VLS0</accession>
<dbReference type="Proteomes" id="UP000612899">
    <property type="component" value="Unassembled WGS sequence"/>
</dbReference>
<dbReference type="AlphaFoldDB" id="A0A8J3VLS0"/>
<dbReference type="InterPro" id="IPR007168">
    <property type="entry name" value="Phageshock_PspC_N"/>
</dbReference>
<dbReference type="Pfam" id="PF04024">
    <property type="entry name" value="PspC"/>
    <property type="match status" value="1"/>
</dbReference>
<sequence>MHSWVMNSIHENFENQGLVRPREGRLLAGVVAGLGRRFGIDPWPARLLFVLVLLLIPGSQILIYPILWILMPAEKTANNLAAPVTGTPA</sequence>
<keyword evidence="3 6" id="KW-0812">Transmembrane</keyword>